<dbReference type="EMBL" id="FQVI01000029">
    <property type="protein sequence ID" value="SHF45152.1"/>
    <property type="molecule type" value="Genomic_DNA"/>
</dbReference>
<keyword evidence="4" id="KW-1185">Reference proteome</keyword>
<dbReference type="Gene3D" id="3.40.50.970">
    <property type="match status" value="1"/>
</dbReference>
<dbReference type="RefSeq" id="WP_072854345.1">
    <property type="nucleotide sequence ID" value="NZ_FQVI01000029.1"/>
</dbReference>
<evidence type="ECO:0000256" key="1">
    <source>
        <dbReference type="ARBA" id="ARBA00023002"/>
    </source>
</evidence>
<evidence type="ECO:0000259" key="2">
    <source>
        <dbReference type="Pfam" id="PF02775"/>
    </source>
</evidence>
<feature type="domain" description="Thiamine pyrophosphate enzyme TPP-binding" evidence="2">
    <location>
        <begin position="58"/>
        <end position="208"/>
    </location>
</feature>
<evidence type="ECO:0000313" key="4">
    <source>
        <dbReference type="Proteomes" id="UP000184245"/>
    </source>
</evidence>
<evidence type="ECO:0000313" key="3">
    <source>
        <dbReference type="EMBL" id="SHF45152.1"/>
    </source>
</evidence>
<dbReference type="GO" id="GO:0030976">
    <property type="term" value="F:thiamine pyrophosphate binding"/>
    <property type="evidence" value="ECO:0007669"/>
    <property type="project" value="InterPro"/>
</dbReference>
<dbReference type="InterPro" id="IPR029061">
    <property type="entry name" value="THDP-binding"/>
</dbReference>
<dbReference type="InterPro" id="IPR011766">
    <property type="entry name" value="TPP_enzyme_TPP-bd"/>
</dbReference>
<reference evidence="3 4" key="1">
    <citation type="submission" date="2016-11" db="EMBL/GenBank/DDBJ databases">
        <authorList>
            <person name="Jaros S."/>
            <person name="Januszkiewicz K."/>
            <person name="Wedrychowicz H."/>
        </authorList>
    </citation>
    <scope>NUCLEOTIDE SEQUENCE [LARGE SCALE GENOMIC DNA]</scope>
    <source>
        <strain evidence="3 4">DSM 17459</strain>
    </source>
</reference>
<proteinExistence type="predicted"/>
<dbReference type="SUPFAM" id="SSF52518">
    <property type="entry name" value="Thiamin diphosphate-binding fold (THDP-binding)"/>
    <property type="match status" value="1"/>
</dbReference>
<name>A0A1M5BSD8_9CLOT</name>
<organism evidence="3 4">
    <name type="scientific">Lactonifactor longoviformis DSM 17459</name>
    <dbReference type="NCBI Taxonomy" id="1122155"/>
    <lineage>
        <taxon>Bacteria</taxon>
        <taxon>Bacillati</taxon>
        <taxon>Bacillota</taxon>
        <taxon>Clostridia</taxon>
        <taxon>Eubacteriales</taxon>
        <taxon>Clostridiaceae</taxon>
        <taxon>Lactonifactor</taxon>
    </lineage>
</organism>
<protein>
    <submittedName>
        <fullName evidence="3">2-oxoglutarate ferredoxin oxidoreductase subunit beta</fullName>
    </submittedName>
</protein>
<dbReference type="STRING" id="1122155.SAMN02745158_03798"/>
<keyword evidence="1" id="KW-0560">Oxidoreductase</keyword>
<gene>
    <name evidence="3" type="ORF">SAMN02745158_03798</name>
</gene>
<dbReference type="InterPro" id="IPR051457">
    <property type="entry name" value="2-oxoacid:Fd_oxidoreductase"/>
</dbReference>
<dbReference type="PANTHER" id="PTHR48084:SF3">
    <property type="entry name" value="SUBUNIT OF PYRUVATE:FLAVODOXIN OXIDOREDUCTASE"/>
    <property type="match status" value="1"/>
</dbReference>
<dbReference type="PANTHER" id="PTHR48084">
    <property type="entry name" value="2-OXOGLUTARATE OXIDOREDUCTASE SUBUNIT KORB-RELATED"/>
    <property type="match status" value="1"/>
</dbReference>
<dbReference type="GO" id="GO:0016625">
    <property type="term" value="F:oxidoreductase activity, acting on the aldehyde or oxo group of donors, iron-sulfur protein as acceptor"/>
    <property type="evidence" value="ECO:0007669"/>
    <property type="project" value="UniProtKB-ARBA"/>
</dbReference>
<dbReference type="GO" id="GO:0045333">
    <property type="term" value="P:cellular respiration"/>
    <property type="evidence" value="ECO:0007669"/>
    <property type="project" value="UniProtKB-ARBA"/>
</dbReference>
<sequence>MPAERKVPEMIDRPMSFCPGCGHGIIIRLICECLEELGQDQNVIFPIGVGCSSNLGGGLVADRLHCLHGRAGAVATGIKRVNPDNLVITYQGDGDAYSIGIAETTNAAYRNENITVITVNNTNFGMTGGQMSLTTMEGQKTSTTVHGRDCSVTGFPIRFPELVASQFHPAYVARGSVSSPANIKKTKGYIKKALQAQINREGYSMVEVMSPCPVNWGMKPIQAMERINNDLISYYPLGEFTEKGGETR</sequence>
<dbReference type="OrthoDB" id="9775140at2"/>
<dbReference type="Proteomes" id="UP000184245">
    <property type="component" value="Unassembled WGS sequence"/>
</dbReference>
<accession>A0A1M5BSD8</accession>
<dbReference type="Pfam" id="PF02775">
    <property type="entry name" value="TPP_enzyme_C"/>
    <property type="match status" value="1"/>
</dbReference>
<dbReference type="AlphaFoldDB" id="A0A1M5BSD8"/>